<comment type="caution">
    <text evidence="2">The sequence shown here is derived from an EMBL/GenBank/DDBJ whole genome shotgun (WGS) entry which is preliminary data.</text>
</comment>
<keyword evidence="3" id="KW-1185">Reference proteome</keyword>
<dbReference type="Pfam" id="PF16010">
    <property type="entry name" value="CDH-cyt"/>
    <property type="match status" value="1"/>
</dbReference>
<sequence length="199" mass="21845">TKYYDLETGISYSSISHANGLTHRIAFPEDSSASDAILQVVAPNDFGWCGFSWGGHMTQNPLSVGWPTGVSSGQKAIISSRMAYGYYAVPLPYDGATYTYLVGTTSNDTHWQITTRCQGCTQWSSADGDFNLQNETEAVFAYACSSVPPDDPASNSSTFNIHEQFGIWGHDLSGAKNASFSEWVEKNSYTETQERRWSA</sequence>
<evidence type="ECO:0000313" key="2">
    <source>
        <dbReference type="EMBL" id="KAF2265368.1"/>
    </source>
</evidence>
<protein>
    <submittedName>
        <fullName evidence="2">CBD9-like protein</fullName>
    </submittedName>
</protein>
<dbReference type="OrthoDB" id="413885at2759"/>
<gene>
    <name evidence="2" type="ORF">CC78DRAFT_461547</name>
</gene>
<dbReference type="Gene3D" id="2.60.40.1210">
    <property type="entry name" value="Cellobiose dehydrogenase, cytochrome domain"/>
    <property type="match status" value="1"/>
</dbReference>
<dbReference type="PANTHER" id="PTHR47797:SF5">
    <property type="entry name" value="CELLOBIOSE DEHYDROGENASE CYTOCHROME DOMAIN-CONTAINING PROTEIN"/>
    <property type="match status" value="1"/>
</dbReference>
<dbReference type="CDD" id="cd09630">
    <property type="entry name" value="CDH_like_cytochrome"/>
    <property type="match status" value="1"/>
</dbReference>
<evidence type="ECO:0000259" key="1">
    <source>
        <dbReference type="Pfam" id="PF16010"/>
    </source>
</evidence>
<name>A0A9P4KCW6_9PLEO</name>
<accession>A0A9P4KCW6</accession>
<dbReference type="SUPFAM" id="SSF49344">
    <property type="entry name" value="CBD9-like"/>
    <property type="match status" value="1"/>
</dbReference>
<organism evidence="2 3">
    <name type="scientific">Lojkania enalia</name>
    <dbReference type="NCBI Taxonomy" id="147567"/>
    <lineage>
        <taxon>Eukaryota</taxon>
        <taxon>Fungi</taxon>
        <taxon>Dikarya</taxon>
        <taxon>Ascomycota</taxon>
        <taxon>Pezizomycotina</taxon>
        <taxon>Dothideomycetes</taxon>
        <taxon>Pleosporomycetidae</taxon>
        <taxon>Pleosporales</taxon>
        <taxon>Pleosporales incertae sedis</taxon>
        <taxon>Lojkania</taxon>
    </lineage>
</organism>
<proteinExistence type="predicted"/>
<dbReference type="InterPro" id="IPR015920">
    <property type="entry name" value="Cellobiose_DH-like_cyt"/>
</dbReference>
<dbReference type="PANTHER" id="PTHR47797">
    <property type="entry name" value="DEHYDROGENASE, PUTATIVE (AFU_ORTHOLOGUE AFUA_8G05805)-RELATED"/>
    <property type="match status" value="1"/>
</dbReference>
<evidence type="ECO:0000313" key="3">
    <source>
        <dbReference type="Proteomes" id="UP000800093"/>
    </source>
</evidence>
<feature type="non-terminal residue" evidence="2">
    <location>
        <position position="1"/>
    </location>
</feature>
<feature type="domain" description="Cellobiose dehydrogenase-like cytochrome" evidence="1">
    <location>
        <begin position="3"/>
        <end position="181"/>
    </location>
</feature>
<reference evidence="3" key="1">
    <citation type="journal article" date="2020" name="Stud. Mycol.">
        <title>101 Dothideomycetes genomes: A test case for predicting lifestyles and emergence of pathogens.</title>
        <authorList>
            <person name="Haridas S."/>
            <person name="Albert R."/>
            <person name="Binder M."/>
            <person name="Bloem J."/>
            <person name="LaButti K."/>
            <person name="Salamov A."/>
            <person name="Andreopoulos B."/>
            <person name="Baker S."/>
            <person name="Barry K."/>
            <person name="Bills G."/>
            <person name="Bluhm B."/>
            <person name="Cannon C."/>
            <person name="Castanera R."/>
            <person name="Culley D."/>
            <person name="Daum C."/>
            <person name="Ezra D."/>
            <person name="Gonzalez J."/>
            <person name="Henrissat B."/>
            <person name="Kuo A."/>
            <person name="Liang C."/>
            <person name="Lipzen A."/>
            <person name="Lutzoni F."/>
            <person name="Magnuson J."/>
            <person name="Mondo S."/>
            <person name="Nolan M."/>
            <person name="Ohm R."/>
            <person name="Pangilinan J."/>
            <person name="Park H.-J."/>
            <person name="Ramirez L."/>
            <person name="Alfaro M."/>
            <person name="Sun H."/>
            <person name="Tritt A."/>
            <person name="Yoshinaga Y."/>
            <person name="Zwiers L.-H."/>
            <person name="Turgeon B."/>
            <person name="Goodwin S."/>
            <person name="Spatafora J."/>
            <person name="Crous P."/>
            <person name="Grigoriev I."/>
        </authorList>
    </citation>
    <scope>NUCLEOTIDE SEQUENCE [LARGE SCALE GENOMIC DNA]</scope>
    <source>
        <strain evidence="3">CBS 304.66</strain>
    </source>
</reference>
<dbReference type="EMBL" id="ML986607">
    <property type="protein sequence ID" value="KAF2265368.1"/>
    <property type="molecule type" value="Genomic_DNA"/>
</dbReference>
<dbReference type="AlphaFoldDB" id="A0A9P4KCW6"/>
<dbReference type="Proteomes" id="UP000800093">
    <property type="component" value="Unassembled WGS sequence"/>
</dbReference>